<proteinExistence type="predicted"/>
<evidence type="ECO:0000313" key="3">
    <source>
        <dbReference type="Proteomes" id="UP000887013"/>
    </source>
</evidence>
<dbReference type="Proteomes" id="UP000887013">
    <property type="component" value="Unassembled WGS sequence"/>
</dbReference>
<comment type="caution">
    <text evidence="2">The sequence shown here is derived from an EMBL/GenBank/DDBJ whole genome shotgun (WGS) entry which is preliminary data.</text>
</comment>
<organism evidence="2 3">
    <name type="scientific">Nephila pilipes</name>
    <name type="common">Giant wood spider</name>
    <name type="synonym">Nephila maculata</name>
    <dbReference type="NCBI Taxonomy" id="299642"/>
    <lineage>
        <taxon>Eukaryota</taxon>
        <taxon>Metazoa</taxon>
        <taxon>Ecdysozoa</taxon>
        <taxon>Arthropoda</taxon>
        <taxon>Chelicerata</taxon>
        <taxon>Arachnida</taxon>
        <taxon>Araneae</taxon>
        <taxon>Araneomorphae</taxon>
        <taxon>Entelegynae</taxon>
        <taxon>Araneoidea</taxon>
        <taxon>Nephilidae</taxon>
        <taxon>Nephila</taxon>
    </lineage>
</organism>
<accession>A0A8X6TEB4</accession>
<dbReference type="EMBL" id="BMAW01101535">
    <property type="protein sequence ID" value="GFS99878.1"/>
    <property type="molecule type" value="Genomic_DNA"/>
</dbReference>
<evidence type="ECO:0000313" key="2">
    <source>
        <dbReference type="EMBL" id="GFS99878.1"/>
    </source>
</evidence>
<feature type="region of interest" description="Disordered" evidence="1">
    <location>
        <begin position="1"/>
        <end position="31"/>
    </location>
</feature>
<sequence>MGSGPVISEGPGPSFTRGPVTQSKRNLSPGLDSCDSFAVKCSREIDGRYKDEKWGLFHFCWASPPPPPFLAPPLVGGGGIGRGLKNDPHHTRHLRQISFIISYDVAFLWLEEGGRKYHRREME</sequence>
<reference evidence="2" key="1">
    <citation type="submission" date="2020-08" db="EMBL/GenBank/DDBJ databases">
        <title>Multicomponent nature underlies the extraordinary mechanical properties of spider dragline silk.</title>
        <authorList>
            <person name="Kono N."/>
            <person name="Nakamura H."/>
            <person name="Mori M."/>
            <person name="Yoshida Y."/>
            <person name="Ohtoshi R."/>
            <person name="Malay A.D."/>
            <person name="Moran D.A.P."/>
            <person name="Tomita M."/>
            <person name="Numata K."/>
            <person name="Arakawa K."/>
        </authorList>
    </citation>
    <scope>NUCLEOTIDE SEQUENCE</scope>
</reference>
<evidence type="ECO:0000256" key="1">
    <source>
        <dbReference type="SAM" id="MobiDB-lite"/>
    </source>
</evidence>
<protein>
    <submittedName>
        <fullName evidence="2">Uncharacterized protein</fullName>
    </submittedName>
</protein>
<keyword evidence="3" id="KW-1185">Reference proteome</keyword>
<name>A0A8X6TEB4_NEPPI</name>
<gene>
    <name evidence="2" type="ORF">NPIL_417841</name>
</gene>
<dbReference type="AlphaFoldDB" id="A0A8X6TEB4"/>